<evidence type="ECO:0000313" key="2">
    <source>
        <dbReference type="EMBL" id="EAU48696.1"/>
    </source>
</evidence>
<dbReference type="Proteomes" id="UP000006230">
    <property type="component" value="Unassembled WGS sequence"/>
</dbReference>
<reference evidence="2 3" key="1">
    <citation type="journal article" date="2010" name="J. Bacteriol.">
        <title>Genome sequences of Pelagibaca bermudensis HTCC2601T and Maritimibacter alkaliphilus HTCC2654T, the type strains of two marine Roseobacter genera.</title>
        <authorList>
            <person name="Thrash J.C."/>
            <person name="Cho J.C."/>
            <person name="Ferriera S."/>
            <person name="Johnson J."/>
            <person name="Vergin K.L."/>
            <person name="Giovannoni S.J."/>
        </authorList>
    </citation>
    <scope>NUCLEOTIDE SEQUENCE [LARGE SCALE GENOMIC DNA]</scope>
    <source>
        <strain evidence="3">DSM 26914 / JCM 13377 / KCTC 12554 / HTCC2601</strain>
    </source>
</reference>
<accession>Q0FW56</accession>
<name>Q0FW56_SALBH</name>
<protein>
    <submittedName>
        <fullName evidence="2">Uncharacterized protein</fullName>
    </submittedName>
</protein>
<organism evidence="2 3">
    <name type="scientific">Salipiger bermudensis (strain DSM 26914 / JCM 13377 / KCTC 12554 / HTCC2601)</name>
    <name type="common">Pelagibaca bermudensis</name>
    <dbReference type="NCBI Taxonomy" id="314265"/>
    <lineage>
        <taxon>Bacteria</taxon>
        <taxon>Pseudomonadati</taxon>
        <taxon>Pseudomonadota</taxon>
        <taxon>Alphaproteobacteria</taxon>
        <taxon>Rhodobacterales</taxon>
        <taxon>Roseobacteraceae</taxon>
        <taxon>Salipiger</taxon>
    </lineage>
</organism>
<sequence length="25" mass="2717">MRSCTLTASGLQQTDHRNAKRGPST</sequence>
<feature type="region of interest" description="Disordered" evidence="1">
    <location>
        <begin position="1"/>
        <end position="25"/>
    </location>
</feature>
<proteinExistence type="predicted"/>
<evidence type="ECO:0000313" key="3">
    <source>
        <dbReference type="Proteomes" id="UP000006230"/>
    </source>
</evidence>
<gene>
    <name evidence="2" type="ORF">R2601_03948</name>
</gene>
<dbReference type="EMBL" id="AATQ01000001">
    <property type="protein sequence ID" value="EAU48696.1"/>
    <property type="molecule type" value="Genomic_DNA"/>
</dbReference>
<dbReference type="STRING" id="314265.R2601_03948"/>
<dbReference type="AlphaFoldDB" id="Q0FW56"/>
<keyword evidence="3" id="KW-1185">Reference proteome</keyword>
<evidence type="ECO:0000256" key="1">
    <source>
        <dbReference type="SAM" id="MobiDB-lite"/>
    </source>
</evidence>
<dbReference type="HOGENOM" id="CLU_3419093_0_0_5"/>
<feature type="compositionally biased region" description="Polar residues" evidence="1">
    <location>
        <begin position="1"/>
        <end position="13"/>
    </location>
</feature>
<comment type="caution">
    <text evidence="2">The sequence shown here is derived from an EMBL/GenBank/DDBJ whole genome shotgun (WGS) entry which is preliminary data.</text>
</comment>